<dbReference type="RefSeq" id="WP_013279472.1">
    <property type="nucleotide sequence ID" value="NC_014387.1"/>
</dbReference>
<keyword evidence="2" id="KW-1185">Reference proteome</keyword>
<dbReference type="Proteomes" id="UP000001299">
    <property type="component" value="Chromosome 1"/>
</dbReference>
<dbReference type="InterPro" id="IPR046207">
    <property type="entry name" value="DUF6240"/>
</dbReference>
<dbReference type="KEGG" id="bpb:bpr_I0061"/>
<evidence type="ECO:0000313" key="1">
    <source>
        <dbReference type="EMBL" id="ADL32813.1"/>
    </source>
</evidence>
<sequence length="1047" mass="116274">MNINFQAITGHGKDESLYILGMEPKETFASKAGGSRSVITEPVSIQLDSSIFSNNAYACQAKNAENISEMAENTDVLTQHNYMALLSNTMSEEDYAKASRDGFDIKNMDSTETVTILDKIKSVLLESGREIVGFNDNMSLDKLARITGSMSFAQELQKSFHENDIPVTYENIKAASVAYSEVSDIQGLDDAAVKYLVHNNMRSSIENIYLASHSTNGQNAAARGFYAQDAGGYYAQKAENYDWEQLDGQIDKIIEEAGLDKDSELVREEAKWTIRQGIPLTPETLNCAHKVKEISFPISEETAAKAIASAIADGHKATSADIADPRSLYSKAIDLKNETKNITDDGIRTGIQSGKEINLFNLINESGKCGADPAYAEGCNVGTEDPRFIQARMQLEEVRLRMTVEANRQLLSSGFSIDTAPMEQLIEKLHNLLGDLACETAGVAIDKITNVTPQNKSYLLSATISSVRIISNGPADISGAMLGEMDTATLWGISDASRKLQMRYQEAQKGYEPMMTAPRADLGDSIKKAFRNVDEILKDMDQEISEENRRAVRILGYNTMEMTKENFEKVRSWDQMLKSTLERLKPGAVLDIIREGRNPLGMTIEELSEHLDKNFEGDSSDRGGSKSDEKYAKFLYKLEHQNDITEAEKESFIGIYRLFHTIKTGDYQAIGSVLKTGGRMTLGNLLTATRTQKSSKRGLDYVVDDDFGGISASDGTGQLKIDEQISSAFRFYRSQADIVYENLEPEKLQKAKPDENTLLPKLAKDLQEAGVSEELEKEYAGEVVRQIRETTQVKDADNSFEELKNLQIEANFSNLEAMISNRRDRKNGTIWQKSEELLKEMATKEQNLLVDALGGQNYEDVYKNALLNISDGLEELLMDEDDNYIDVRAINLMQRRLTVMSAGSERGTFDVPVEIEGQKISMHITLKNDESMDSRMEASIQTYSYGLITATLYEKNGIVSGMITTTYGQSTEEVEYLESVRSKMCVKLAEKLRDSGVSQEKIAILYHAQTQPISVGTANANATDGNQKNITDTSTLLSMAKAFIEAL</sequence>
<protein>
    <submittedName>
        <fullName evidence="1">Uncharacterized protein</fullName>
    </submittedName>
</protein>
<proteinExistence type="predicted"/>
<reference evidence="1 2" key="1">
    <citation type="journal article" date="2010" name="PLoS ONE">
        <title>The glycobiome of the rumen bacterium Butyrivibrio proteoclasticus B316(T) highlights adaptation to a polysaccharide-rich environment.</title>
        <authorList>
            <person name="Kelly W.J."/>
            <person name="Leahy S.C."/>
            <person name="Altermann E."/>
            <person name="Yeoman C.J."/>
            <person name="Dunne J.C."/>
            <person name="Kong Z."/>
            <person name="Pacheco D.M."/>
            <person name="Li D."/>
            <person name="Noel S.J."/>
            <person name="Moon C.D."/>
            <person name="Cookson A.L."/>
            <person name="Attwood G.T."/>
        </authorList>
    </citation>
    <scope>NUCLEOTIDE SEQUENCE [LARGE SCALE GENOMIC DNA]</scope>
    <source>
        <strain evidence="2">ATCC 51982 / DSM 14932 / B316</strain>
    </source>
</reference>
<dbReference type="HOGENOM" id="CLU_298736_0_0_9"/>
<dbReference type="Pfam" id="PF19753">
    <property type="entry name" value="DUF6240"/>
    <property type="match status" value="2"/>
</dbReference>
<dbReference type="AlphaFoldDB" id="E0RUC3"/>
<name>E0RUC3_BUTPB</name>
<dbReference type="STRING" id="515622.bpr_I0061"/>
<accession>E0RUC3</accession>
<evidence type="ECO:0000313" key="2">
    <source>
        <dbReference type="Proteomes" id="UP000001299"/>
    </source>
</evidence>
<dbReference type="eggNOG" id="ENOG502Z8RM">
    <property type="taxonomic scope" value="Bacteria"/>
</dbReference>
<gene>
    <name evidence="1" type="ordered locus">bpr_I0061</name>
</gene>
<dbReference type="EMBL" id="CP001810">
    <property type="protein sequence ID" value="ADL32813.1"/>
    <property type="molecule type" value="Genomic_DNA"/>
</dbReference>
<organism evidence="1 2">
    <name type="scientific">Butyrivibrio proteoclasticus (strain ATCC 51982 / DSM 14932 / B316)</name>
    <name type="common">Clostridium proteoclasticum</name>
    <dbReference type="NCBI Taxonomy" id="515622"/>
    <lineage>
        <taxon>Bacteria</taxon>
        <taxon>Bacillati</taxon>
        <taxon>Bacillota</taxon>
        <taxon>Clostridia</taxon>
        <taxon>Lachnospirales</taxon>
        <taxon>Lachnospiraceae</taxon>
        <taxon>Butyrivibrio</taxon>
    </lineage>
</organism>